<dbReference type="EMBL" id="CP121310">
    <property type="protein sequence ID" value="WFP95282.1"/>
    <property type="molecule type" value="Genomic_DNA"/>
</dbReference>
<gene>
    <name evidence="3" type="ORF">P4B07_30050</name>
</gene>
<name>A0ABY8HT23_ENSAD</name>
<feature type="coiled-coil region" evidence="2">
    <location>
        <begin position="171"/>
        <end position="226"/>
    </location>
</feature>
<accession>A0ABY8HT23</accession>
<evidence type="ECO:0000313" key="4">
    <source>
        <dbReference type="Proteomes" id="UP001214094"/>
    </source>
</evidence>
<dbReference type="Proteomes" id="UP001214094">
    <property type="component" value="Plasmid unnamedB"/>
</dbReference>
<evidence type="ECO:0000256" key="1">
    <source>
        <dbReference type="ARBA" id="ARBA00007189"/>
    </source>
</evidence>
<evidence type="ECO:0000256" key="2">
    <source>
        <dbReference type="SAM" id="Coils"/>
    </source>
</evidence>
<organism evidence="3 4">
    <name type="scientific">Ensifer adhaerens</name>
    <name type="common">Sinorhizobium morelense</name>
    <dbReference type="NCBI Taxonomy" id="106592"/>
    <lineage>
        <taxon>Bacteria</taxon>
        <taxon>Pseudomonadati</taxon>
        <taxon>Pseudomonadota</taxon>
        <taxon>Alphaproteobacteria</taxon>
        <taxon>Hyphomicrobiales</taxon>
        <taxon>Rhizobiaceae</taxon>
        <taxon>Sinorhizobium/Ensifer group</taxon>
        <taxon>Ensifer</taxon>
    </lineage>
</organism>
<keyword evidence="4" id="KW-1185">Reference proteome</keyword>
<dbReference type="RefSeq" id="WP_167550729.1">
    <property type="nucleotide sequence ID" value="NZ_CP015882.1"/>
</dbReference>
<feature type="coiled-coil region" evidence="2">
    <location>
        <begin position="254"/>
        <end position="281"/>
    </location>
</feature>
<dbReference type="InterPro" id="IPR016772">
    <property type="entry name" value="UCP020408"/>
</dbReference>
<dbReference type="GeneID" id="29522638"/>
<geneLocation type="plasmid" evidence="3 4">
    <name>unnamedB</name>
</geneLocation>
<protein>
    <submittedName>
        <fullName evidence="3">DUF2325 domain-containing protein</fullName>
    </submittedName>
</protein>
<keyword evidence="2" id="KW-0175">Coiled coil</keyword>
<sequence length="414" mass="45720">MPTLPRLKSHGVPLPAAALSFAASPDGHTPKISAHRLRTWDIASTFHCSIIGTCLTAGELRQVLIRTGQDDVRTATDHTLHGRGVWLAGQRDQAAKLLNKALDKRHESNIKRIPRQADQDELRNIWRNSFERGDIAGPYWALMSHPGTSPALMREIFGEVHMLSHLVGSASRLDIARLTELERELEQERERTARQETRLKAAADERIALQQRLRRLEERAIHAEAIAASVAPLARIAKSTRGLSASNEADVTRNEAFAQRLAASEEKSDALQRELEQMQDLRYAVLRENEALETAITAQLRDDGSAPPAQLSGPVLYVGGRRNLFDHLRAYARVRNIDLLLHDGGMEDSTTLLPALVGQAATILFPVDHISHSAVGLVKRLCREQQKQYLPLRSAGLASFLTAISGAGGAYGRF</sequence>
<dbReference type="Pfam" id="PF10087">
    <property type="entry name" value="DUF2325"/>
    <property type="match status" value="1"/>
</dbReference>
<proteinExistence type="inferred from homology"/>
<comment type="similarity">
    <text evidence="1">Belongs to the UPF0751 family.</text>
</comment>
<reference evidence="3 4" key="1">
    <citation type="submission" date="2023-03" db="EMBL/GenBank/DDBJ databases">
        <title>Comparative genome and transcriptome analysis combination mining strategies for increasing vitamin B12 production of Ensifer adhaerens strain.</title>
        <authorList>
            <person name="Yongheng L."/>
        </authorList>
    </citation>
    <scope>NUCLEOTIDE SEQUENCE [LARGE SCALE GENOMIC DNA]</scope>
    <source>
        <strain evidence="3 4">Casida A-T305</strain>
        <plasmid evidence="3 4">unnamedB</plasmid>
    </source>
</reference>
<keyword evidence="3" id="KW-0614">Plasmid</keyword>
<evidence type="ECO:0000313" key="3">
    <source>
        <dbReference type="EMBL" id="WFP95282.1"/>
    </source>
</evidence>